<dbReference type="Pfam" id="PF07717">
    <property type="entry name" value="OB_NTP_bind"/>
    <property type="match status" value="1"/>
</dbReference>
<keyword evidence="4" id="KW-1185">Reference proteome</keyword>
<evidence type="ECO:0000256" key="1">
    <source>
        <dbReference type="SAM" id="MobiDB-lite"/>
    </source>
</evidence>
<accession>A0A401TJ46</accession>
<dbReference type="STRING" id="137246.A0A401TJ46"/>
<evidence type="ECO:0000313" key="3">
    <source>
        <dbReference type="EMBL" id="GCC42636.1"/>
    </source>
</evidence>
<feature type="region of interest" description="Disordered" evidence="1">
    <location>
        <begin position="24"/>
        <end position="45"/>
    </location>
</feature>
<name>A0A401TJ46_CHIPU</name>
<gene>
    <name evidence="3" type="ORF">chiPu_0026631</name>
</gene>
<feature type="non-terminal residue" evidence="3">
    <location>
        <position position="1"/>
    </location>
</feature>
<comment type="caution">
    <text evidence="3">The sequence shown here is derived from an EMBL/GenBank/DDBJ whole genome shotgun (WGS) entry which is preliminary data.</text>
</comment>
<evidence type="ECO:0000259" key="2">
    <source>
        <dbReference type="Pfam" id="PF07717"/>
    </source>
</evidence>
<sequence length="193" mass="21814">LLQIFHTRHLQGVVLHPSSIYSSKPSLLHPRQDKRHRQEQGSEGDECPQQRLLAYVSLLETNKPYLVNCVDVPALQTLLLLGRSVDTNADCSRMVVDGWLEVTVPEPAAGTALLTTARRLREAWERALTEQLEGRAETALGRASGKLRRELADFLESEISKRLWFLHEGHTIVCAHLLPFTYSQEALRGQLRC</sequence>
<organism evidence="3 4">
    <name type="scientific">Chiloscyllium punctatum</name>
    <name type="common">Brownbanded bambooshark</name>
    <name type="synonym">Hemiscyllium punctatum</name>
    <dbReference type="NCBI Taxonomy" id="137246"/>
    <lineage>
        <taxon>Eukaryota</taxon>
        <taxon>Metazoa</taxon>
        <taxon>Chordata</taxon>
        <taxon>Craniata</taxon>
        <taxon>Vertebrata</taxon>
        <taxon>Chondrichthyes</taxon>
        <taxon>Elasmobranchii</taxon>
        <taxon>Galeomorphii</taxon>
        <taxon>Galeoidea</taxon>
        <taxon>Orectolobiformes</taxon>
        <taxon>Hemiscylliidae</taxon>
        <taxon>Chiloscyllium</taxon>
    </lineage>
</organism>
<dbReference type="AlphaFoldDB" id="A0A401TJ46"/>
<dbReference type="OrthoDB" id="3363059at2759"/>
<proteinExistence type="predicted"/>
<protein>
    <recommendedName>
        <fullName evidence="2">DEAD-box helicase OB fold domain-containing protein</fullName>
    </recommendedName>
</protein>
<feature type="domain" description="DEAD-box helicase OB fold" evidence="2">
    <location>
        <begin position="10"/>
        <end position="84"/>
    </location>
</feature>
<reference evidence="3 4" key="1">
    <citation type="journal article" date="2018" name="Nat. Ecol. Evol.">
        <title>Shark genomes provide insights into elasmobranch evolution and the origin of vertebrates.</title>
        <authorList>
            <person name="Hara Y"/>
            <person name="Yamaguchi K"/>
            <person name="Onimaru K"/>
            <person name="Kadota M"/>
            <person name="Koyanagi M"/>
            <person name="Keeley SD"/>
            <person name="Tatsumi K"/>
            <person name="Tanaka K"/>
            <person name="Motone F"/>
            <person name="Kageyama Y"/>
            <person name="Nozu R"/>
            <person name="Adachi N"/>
            <person name="Nishimura O"/>
            <person name="Nakagawa R"/>
            <person name="Tanegashima C"/>
            <person name="Kiyatake I"/>
            <person name="Matsumoto R"/>
            <person name="Murakumo K"/>
            <person name="Nishida K"/>
            <person name="Terakita A"/>
            <person name="Kuratani S"/>
            <person name="Sato K"/>
            <person name="Hyodo S Kuraku.S."/>
        </authorList>
    </citation>
    <scope>NUCLEOTIDE SEQUENCE [LARGE SCALE GENOMIC DNA]</scope>
</reference>
<dbReference type="Proteomes" id="UP000287033">
    <property type="component" value="Unassembled WGS sequence"/>
</dbReference>
<dbReference type="InterPro" id="IPR011709">
    <property type="entry name" value="DEAD-box_helicase_OB_fold"/>
</dbReference>
<dbReference type="EMBL" id="BEZZ01084260">
    <property type="protein sequence ID" value="GCC42636.1"/>
    <property type="molecule type" value="Genomic_DNA"/>
</dbReference>
<evidence type="ECO:0000313" key="4">
    <source>
        <dbReference type="Proteomes" id="UP000287033"/>
    </source>
</evidence>